<evidence type="ECO:0000256" key="3">
    <source>
        <dbReference type="ARBA" id="ARBA00022491"/>
    </source>
</evidence>
<organism evidence="10 11">
    <name type="scientific">Sphingomonas melonis</name>
    <dbReference type="NCBI Taxonomy" id="152682"/>
    <lineage>
        <taxon>Bacteria</taxon>
        <taxon>Pseudomonadati</taxon>
        <taxon>Pseudomonadota</taxon>
        <taxon>Alphaproteobacteria</taxon>
        <taxon>Sphingomonadales</taxon>
        <taxon>Sphingomonadaceae</taxon>
        <taxon>Sphingomonas</taxon>
    </lineage>
</organism>
<sequence length="103" mass="10383">MVDSIGAKPQQASGSVSRVAAPAAAPTVQPVVQQATTRQPVAAAPATQLSGLAKSMAASAPVDSDRVGEIKKAIATGTFPILPATIADRLLALKLNWDGHESA</sequence>
<dbReference type="GeneID" id="93796787"/>
<reference evidence="10 11" key="1">
    <citation type="submission" date="2015-01" db="EMBL/GenBank/DDBJ databases">
        <title>Genome of Sphingomonas taxi strain 30a.</title>
        <authorList>
            <person name="Eevers N."/>
            <person name="Van Hamme J."/>
            <person name="Bottos E."/>
            <person name="Weyens N."/>
            <person name="Vangronsveld J."/>
        </authorList>
    </citation>
    <scope>NUCLEOTIDE SEQUENCE [LARGE SCALE GENOMIC DNA]</scope>
    <source>
        <strain evidence="10 11">30a</strain>
    </source>
</reference>
<evidence type="ECO:0000256" key="8">
    <source>
        <dbReference type="ARBA" id="ARBA00030117"/>
    </source>
</evidence>
<comment type="similarity">
    <text evidence="1">Belongs to the FlgM family.</text>
</comment>
<keyword evidence="3" id="KW-0678">Repressor</keyword>
<dbReference type="OrthoDB" id="7392062at2"/>
<dbReference type="GO" id="GO:0044781">
    <property type="term" value="P:bacterial-type flagellum organization"/>
    <property type="evidence" value="ECO:0007669"/>
    <property type="project" value="UniProtKB-KW"/>
</dbReference>
<keyword evidence="6" id="KW-0804">Transcription</keyword>
<gene>
    <name evidence="10" type="ORF">SR41_12780</name>
</gene>
<evidence type="ECO:0000256" key="6">
    <source>
        <dbReference type="ARBA" id="ARBA00023163"/>
    </source>
</evidence>
<dbReference type="NCBIfam" id="TIGR03824">
    <property type="entry name" value="FlgM_jcvi"/>
    <property type="match status" value="1"/>
</dbReference>
<keyword evidence="5" id="KW-0805">Transcription regulation</keyword>
<keyword evidence="4" id="KW-1005">Bacterial flagellum biogenesis</keyword>
<dbReference type="PATRIC" id="fig|1549858.7.peg.2432"/>
<evidence type="ECO:0000313" key="11">
    <source>
        <dbReference type="Proteomes" id="UP000033203"/>
    </source>
</evidence>
<dbReference type="InterPro" id="IPR007412">
    <property type="entry name" value="FlgM"/>
</dbReference>
<evidence type="ECO:0000256" key="7">
    <source>
        <dbReference type="ARBA" id="ARBA00024739"/>
    </source>
</evidence>
<evidence type="ECO:0000313" key="10">
    <source>
        <dbReference type="EMBL" id="KIU26818.1"/>
    </source>
</evidence>
<name>A0A0D1K007_9SPHN</name>
<feature type="domain" description="Anti-sigma-28 factor FlgM C-terminal" evidence="9">
    <location>
        <begin position="46"/>
        <end position="91"/>
    </location>
</feature>
<comment type="function">
    <text evidence="7">Responsible for the coupling of flagellin expression to flagellar assembly by preventing expression of the flagellin genes when a component of the middle class of proteins is defective. It negatively regulates flagellar genes by inhibiting the activity of FliA by directly binding to FliA.</text>
</comment>
<dbReference type="SUPFAM" id="SSF101498">
    <property type="entry name" value="Anti-sigma factor FlgM"/>
    <property type="match status" value="1"/>
</dbReference>
<dbReference type="AlphaFoldDB" id="A0A0D1K007"/>
<proteinExistence type="inferred from homology"/>
<dbReference type="GO" id="GO:0045892">
    <property type="term" value="P:negative regulation of DNA-templated transcription"/>
    <property type="evidence" value="ECO:0007669"/>
    <property type="project" value="InterPro"/>
</dbReference>
<comment type="caution">
    <text evidence="10">The sequence shown here is derived from an EMBL/GenBank/DDBJ whole genome shotgun (WGS) entry which is preliminary data.</text>
</comment>
<dbReference type="RefSeq" id="WP_017977366.1">
    <property type="nucleotide sequence ID" value="NZ_CP023705.1"/>
</dbReference>
<protein>
    <recommendedName>
        <fullName evidence="2">Negative regulator of flagellin synthesis</fullName>
    </recommendedName>
    <alternativeName>
        <fullName evidence="8">Anti-sigma-28 factor</fullName>
    </alternativeName>
</protein>
<accession>A0A0D1K007</accession>
<dbReference type="Proteomes" id="UP000033203">
    <property type="component" value="Unassembled WGS sequence"/>
</dbReference>
<evidence type="ECO:0000256" key="5">
    <source>
        <dbReference type="ARBA" id="ARBA00023015"/>
    </source>
</evidence>
<evidence type="ECO:0000256" key="4">
    <source>
        <dbReference type="ARBA" id="ARBA00022795"/>
    </source>
</evidence>
<dbReference type="InterPro" id="IPR035890">
    <property type="entry name" value="Anti-sigma-28_factor_FlgM_sf"/>
</dbReference>
<dbReference type="EMBL" id="JXTP01000060">
    <property type="protein sequence ID" value="KIU26818.1"/>
    <property type="molecule type" value="Genomic_DNA"/>
</dbReference>
<dbReference type="Pfam" id="PF04316">
    <property type="entry name" value="FlgM"/>
    <property type="match status" value="1"/>
</dbReference>
<evidence type="ECO:0000256" key="2">
    <source>
        <dbReference type="ARBA" id="ARBA00017823"/>
    </source>
</evidence>
<dbReference type="InterPro" id="IPR031316">
    <property type="entry name" value="FlgM_C"/>
</dbReference>
<evidence type="ECO:0000256" key="1">
    <source>
        <dbReference type="ARBA" id="ARBA00005322"/>
    </source>
</evidence>
<evidence type="ECO:0000259" key="9">
    <source>
        <dbReference type="Pfam" id="PF04316"/>
    </source>
</evidence>